<feature type="transmembrane region" description="Helical" evidence="5">
    <location>
        <begin position="198"/>
        <end position="219"/>
    </location>
</feature>
<keyword evidence="3 5" id="KW-1133">Transmembrane helix</keyword>
<feature type="transmembrane region" description="Helical" evidence="5">
    <location>
        <begin position="373"/>
        <end position="393"/>
    </location>
</feature>
<evidence type="ECO:0000256" key="3">
    <source>
        <dbReference type="ARBA" id="ARBA00022989"/>
    </source>
</evidence>
<evidence type="ECO:0000256" key="1">
    <source>
        <dbReference type="ARBA" id="ARBA00004141"/>
    </source>
</evidence>
<feature type="transmembrane region" description="Helical" evidence="5">
    <location>
        <begin position="435"/>
        <end position="456"/>
    </location>
</feature>
<protein>
    <recommendedName>
        <fullName evidence="6">Amino acid transporter transmembrane domain-containing protein</fullName>
    </recommendedName>
</protein>
<feature type="domain" description="Amino acid transporter transmembrane" evidence="6">
    <location>
        <begin position="11"/>
        <end position="461"/>
    </location>
</feature>
<keyword evidence="8" id="KW-1185">Reference proteome</keyword>
<dbReference type="Proteomes" id="UP001230188">
    <property type="component" value="Unassembled WGS sequence"/>
</dbReference>
<dbReference type="InterPro" id="IPR013057">
    <property type="entry name" value="AA_transpt_TM"/>
</dbReference>
<dbReference type="AlphaFoldDB" id="A0AAD7XS58"/>
<sequence>MAGATAGGPKASFHSMFAFALMMSIGAGVLSLPQNVSRTGVCASLVLSLYVGFAVLWCMQLMLRAKTVCEEHGVRIATYQDLGTILLGGEAGRRVVELSVCGFQLGVLCVYFDFIATCLVVLFPTVFVGARRVAWMAVFYVPICAACCLRYLRDLGFVAEVAISSYVIGWCIIVIICAVRVGNMGFENTRLEPKHTEWSVVGLFGALCYSFEGVPASLCQMVDTLEERPRAAELITVSILAILGVYVFTEYVGAFAFVRPGDPLSLSLVEHYGLTFPSISLNLLIVFAVFLKYPLQFFPMITIFERNMNFGPGARLRANTASAPKAIEVKPSNYSRVEQGVSDDNTPLLRAKLQEEEEEEDDTIWISRSDGGVYVVMLRSAIVALTAVVALVVPNLTDLIDLVGVLFAPVLAIVFPCIFDLGIKRKFAPIPSMGVPFETSLTIFFLTTGIIGWLFGSTQQITNLASGGAR</sequence>
<evidence type="ECO:0000259" key="6">
    <source>
        <dbReference type="Pfam" id="PF01490"/>
    </source>
</evidence>
<evidence type="ECO:0000313" key="7">
    <source>
        <dbReference type="EMBL" id="KAJ8608809.1"/>
    </source>
</evidence>
<evidence type="ECO:0000313" key="8">
    <source>
        <dbReference type="Proteomes" id="UP001230188"/>
    </source>
</evidence>
<feature type="transmembrane region" description="Helical" evidence="5">
    <location>
        <begin position="38"/>
        <end position="58"/>
    </location>
</feature>
<evidence type="ECO:0000256" key="2">
    <source>
        <dbReference type="ARBA" id="ARBA00022692"/>
    </source>
</evidence>
<reference evidence="7" key="1">
    <citation type="submission" date="2023-01" db="EMBL/GenBank/DDBJ databases">
        <title>Metagenome sequencing of chrysophaentin producing Chrysophaeum taylorii.</title>
        <authorList>
            <person name="Davison J."/>
            <person name="Bewley C."/>
        </authorList>
    </citation>
    <scope>NUCLEOTIDE SEQUENCE</scope>
    <source>
        <strain evidence="7">NIES-1699</strain>
    </source>
</reference>
<feature type="transmembrane region" description="Helical" evidence="5">
    <location>
        <begin position="231"/>
        <end position="252"/>
    </location>
</feature>
<dbReference type="PANTHER" id="PTHR22950">
    <property type="entry name" value="AMINO ACID TRANSPORTER"/>
    <property type="match status" value="1"/>
</dbReference>
<dbReference type="GO" id="GO:0015179">
    <property type="term" value="F:L-amino acid transmembrane transporter activity"/>
    <property type="evidence" value="ECO:0007669"/>
    <property type="project" value="TreeGrafter"/>
</dbReference>
<dbReference type="Pfam" id="PF01490">
    <property type="entry name" value="Aa_trans"/>
    <property type="match status" value="1"/>
</dbReference>
<feature type="transmembrane region" description="Helical" evidence="5">
    <location>
        <begin position="103"/>
        <end position="127"/>
    </location>
</feature>
<comment type="caution">
    <text evidence="7">The sequence shown here is derived from an EMBL/GenBank/DDBJ whole genome shotgun (WGS) entry which is preliminary data.</text>
</comment>
<name>A0AAD7XS58_9STRA</name>
<comment type="subcellular location">
    <subcellularLocation>
        <location evidence="1">Membrane</location>
        <topology evidence="1">Multi-pass membrane protein</topology>
    </subcellularLocation>
</comment>
<feature type="transmembrane region" description="Helical" evidence="5">
    <location>
        <begin position="12"/>
        <end position="32"/>
    </location>
</feature>
<dbReference type="EMBL" id="JAQMWT010000158">
    <property type="protein sequence ID" value="KAJ8608809.1"/>
    <property type="molecule type" value="Genomic_DNA"/>
</dbReference>
<keyword evidence="2 5" id="KW-0812">Transmembrane</keyword>
<gene>
    <name evidence="7" type="ORF">CTAYLR_009352</name>
</gene>
<dbReference type="GO" id="GO:0016020">
    <property type="term" value="C:membrane"/>
    <property type="evidence" value="ECO:0007669"/>
    <property type="project" value="UniProtKB-SubCell"/>
</dbReference>
<feature type="transmembrane region" description="Helical" evidence="5">
    <location>
        <begin position="399"/>
        <end position="423"/>
    </location>
</feature>
<accession>A0AAD7XS58</accession>
<organism evidence="7 8">
    <name type="scientific">Chrysophaeum taylorii</name>
    <dbReference type="NCBI Taxonomy" id="2483200"/>
    <lineage>
        <taxon>Eukaryota</taxon>
        <taxon>Sar</taxon>
        <taxon>Stramenopiles</taxon>
        <taxon>Ochrophyta</taxon>
        <taxon>Pelagophyceae</taxon>
        <taxon>Pelagomonadales</taxon>
        <taxon>Pelagomonadaceae</taxon>
        <taxon>Chrysophaeum</taxon>
    </lineage>
</organism>
<evidence type="ECO:0000256" key="4">
    <source>
        <dbReference type="ARBA" id="ARBA00023136"/>
    </source>
</evidence>
<keyword evidence="4 5" id="KW-0472">Membrane</keyword>
<feature type="transmembrane region" description="Helical" evidence="5">
    <location>
        <begin position="133"/>
        <end position="152"/>
    </location>
</feature>
<feature type="transmembrane region" description="Helical" evidence="5">
    <location>
        <begin position="272"/>
        <end position="291"/>
    </location>
</feature>
<evidence type="ECO:0000256" key="5">
    <source>
        <dbReference type="SAM" id="Phobius"/>
    </source>
</evidence>
<feature type="transmembrane region" description="Helical" evidence="5">
    <location>
        <begin position="164"/>
        <end position="186"/>
    </location>
</feature>
<proteinExistence type="predicted"/>